<evidence type="ECO:0000259" key="16">
    <source>
        <dbReference type="PROSITE" id="PS51910"/>
    </source>
</evidence>
<keyword evidence="5" id="KW-0964">Secreted</keyword>
<organism evidence="17 18">
    <name type="scientific">Phialemonium thermophilum</name>
    <dbReference type="NCBI Taxonomy" id="223376"/>
    <lineage>
        <taxon>Eukaryota</taxon>
        <taxon>Fungi</taxon>
        <taxon>Dikarya</taxon>
        <taxon>Ascomycota</taxon>
        <taxon>Pezizomycotina</taxon>
        <taxon>Sordariomycetes</taxon>
        <taxon>Sordariomycetidae</taxon>
        <taxon>Cephalothecales</taxon>
        <taxon>Cephalothecaceae</taxon>
        <taxon>Phialemonium</taxon>
    </lineage>
</organism>
<feature type="signal peptide" evidence="14">
    <location>
        <begin position="1"/>
        <end position="21"/>
    </location>
</feature>
<keyword evidence="7 13" id="KW-0378">Hydrolase</keyword>
<dbReference type="SMART" id="SM00636">
    <property type="entry name" value="Glyco_18"/>
    <property type="match status" value="1"/>
</dbReference>
<dbReference type="PROSITE" id="PS01095">
    <property type="entry name" value="GH18_1"/>
    <property type="match status" value="1"/>
</dbReference>
<keyword evidence="10 13" id="KW-0326">Glycosidase</keyword>
<dbReference type="Proteomes" id="UP001586593">
    <property type="component" value="Unassembled WGS sequence"/>
</dbReference>
<evidence type="ECO:0000259" key="15">
    <source>
        <dbReference type="PROSITE" id="PS50941"/>
    </source>
</evidence>
<evidence type="ECO:0000256" key="12">
    <source>
        <dbReference type="PROSITE-ProRule" id="PRU00261"/>
    </source>
</evidence>
<protein>
    <recommendedName>
        <fullName evidence="4">chitinase</fullName>
        <ecNumber evidence="4">3.2.1.14</ecNumber>
    </recommendedName>
</protein>
<dbReference type="InterPro" id="IPR011583">
    <property type="entry name" value="Chitinase_II/V-like_cat"/>
</dbReference>
<evidence type="ECO:0000256" key="11">
    <source>
        <dbReference type="ARBA" id="ARBA00023326"/>
    </source>
</evidence>
<reference evidence="17 18" key="1">
    <citation type="journal article" date="2024" name="Commun. Biol.">
        <title>Comparative genomic analysis of thermophilic fungi reveals convergent evolutionary adaptations and gene losses.</title>
        <authorList>
            <person name="Steindorff A.S."/>
            <person name="Aguilar-Pontes M.V."/>
            <person name="Robinson A.J."/>
            <person name="Andreopoulos B."/>
            <person name="LaButti K."/>
            <person name="Kuo A."/>
            <person name="Mondo S."/>
            <person name="Riley R."/>
            <person name="Otillar R."/>
            <person name="Haridas S."/>
            <person name="Lipzen A."/>
            <person name="Grimwood J."/>
            <person name="Schmutz J."/>
            <person name="Clum A."/>
            <person name="Reid I.D."/>
            <person name="Moisan M.C."/>
            <person name="Butler G."/>
            <person name="Nguyen T.T.M."/>
            <person name="Dewar K."/>
            <person name="Conant G."/>
            <person name="Drula E."/>
            <person name="Henrissat B."/>
            <person name="Hansel C."/>
            <person name="Singer S."/>
            <person name="Hutchinson M.I."/>
            <person name="de Vries R.P."/>
            <person name="Natvig D.O."/>
            <person name="Powell A.J."/>
            <person name="Tsang A."/>
            <person name="Grigoriev I.V."/>
        </authorList>
    </citation>
    <scope>NUCLEOTIDE SEQUENCE [LARGE SCALE GENOMIC DNA]</scope>
    <source>
        <strain evidence="17 18">ATCC 24622</strain>
    </source>
</reference>
<feature type="chain" id="PRO_5046421225" description="chitinase" evidence="14">
    <location>
        <begin position="22"/>
        <end position="509"/>
    </location>
</feature>
<evidence type="ECO:0000256" key="5">
    <source>
        <dbReference type="ARBA" id="ARBA00022525"/>
    </source>
</evidence>
<evidence type="ECO:0000256" key="7">
    <source>
        <dbReference type="ARBA" id="ARBA00022801"/>
    </source>
</evidence>
<evidence type="ECO:0000256" key="4">
    <source>
        <dbReference type="ARBA" id="ARBA00012729"/>
    </source>
</evidence>
<evidence type="ECO:0000256" key="8">
    <source>
        <dbReference type="ARBA" id="ARBA00023024"/>
    </source>
</evidence>
<dbReference type="PANTHER" id="PTHR11177">
    <property type="entry name" value="CHITINASE"/>
    <property type="match status" value="1"/>
</dbReference>
<dbReference type="InterPro" id="IPR001223">
    <property type="entry name" value="Glyco_hydro18_cat"/>
</dbReference>
<dbReference type="SUPFAM" id="SSF51445">
    <property type="entry name" value="(Trans)glycosidases"/>
    <property type="match status" value="1"/>
</dbReference>
<dbReference type="SUPFAM" id="SSF54556">
    <property type="entry name" value="Chitinase insertion domain"/>
    <property type="match status" value="1"/>
</dbReference>
<comment type="caution">
    <text evidence="12">Lacks conserved residue(s) required for the propagation of feature annotation.</text>
</comment>
<comment type="catalytic activity">
    <reaction evidence="1">
        <text>Random endo-hydrolysis of N-acetyl-beta-D-glucosaminide (1-&gt;4)-beta-linkages in chitin and chitodextrins.</text>
        <dbReference type="EC" id="3.2.1.14"/>
    </reaction>
</comment>
<dbReference type="Gene3D" id="3.10.50.10">
    <property type="match status" value="1"/>
</dbReference>
<dbReference type="Pfam" id="PF00187">
    <property type="entry name" value="Chitin_bind_1"/>
    <property type="match status" value="1"/>
</dbReference>
<evidence type="ECO:0000256" key="6">
    <source>
        <dbReference type="ARBA" id="ARBA00022669"/>
    </source>
</evidence>
<dbReference type="InterPro" id="IPR036861">
    <property type="entry name" value="Endochitinase-like_sf"/>
</dbReference>
<keyword evidence="8" id="KW-0146">Chitin degradation</keyword>
<dbReference type="Gene3D" id="3.30.60.10">
    <property type="entry name" value="Endochitinase-like"/>
    <property type="match status" value="1"/>
</dbReference>
<evidence type="ECO:0000256" key="2">
    <source>
        <dbReference type="ARBA" id="ARBA00004613"/>
    </source>
</evidence>
<evidence type="ECO:0000313" key="17">
    <source>
        <dbReference type="EMBL" id="KAL1867744.1"/>
    </source>
</evidence>
<keyword evidence="11" id="KW-0624">Polysaccharide degradation</keyword>
<dbReference type="InterPro" id="IPR017853">
    <property type="entry name" value="GH"/>
</dbReference>
<evidence type="ECO:0000256" key="14">
    <source>
        <dbReference type="SAM" id="SignalP"/>
    </source>
</evidence>
<keyword evidence="6 12" id="KW-0147">Chitin-binding</keyword>
<dbReference type="InterPro" id="IPR029070">
    <property type="entry name" value="Chitinase_insertion_sf"/>
</dbReference>
<evidence type="ECO:0000313" key="18">
    <source>
        <dbReference type="Proteomes" id="UP001586593"/>
    </source>
</evidence>
<evidence type="ECO:0000256" key="13">
    <source>
        <dbReference type="RuleBase" id="RU000489"/>
    </source>
</evidence>
<evidence type="ECO:0000256" key="10">
    <source>
        <dbReference type="ARBA" id="ARBA00023295"/>
    </source>
</evidence>
<proteinExistence type="inferred from homology"/>
<dbReference type="CDD" id="cd00035">
    <property type="entry name" value="ChtBD1"/>
    <property type="match status" value="1"/>
</dbReference>
<dbReference type="PANTHER" id="PTHR11177:SF333">
    <property type="entry name" value="CHITINASE"/>
    <property type="match status" value="1"/>
</dbReference>
<feature type="disulfide bond" evidence="12">
    <location>
        <begin position="91"/>
        <end position="105"/>
    </location>
</feature>
<comment type="caution">
    <text evidence="17">The sequence shown here is derived from an EMBL/GenBank/DDBJ whole genome shotgun (WGS) entry which is preliminary data.</text>
</comment>
<keyword evidence="18" id="KW-1185">Reference proteome</keyword>
<keyword evidence="9" id="KW-0119">Carbohydrate metabolism</keyword>
<dbReference type="InterPro" id="IPR018371">
    <property type="entry name" value="Chitin-binding_1_CS"/>
</dbReference>
<keyword evidence="14" id="KW-0732">Signal</keyword>
<feature type="domain" description="Chitin-binding type-1" evidence="15">
    <location>
        <begin position="68"/>
        <end position="117"/>
    </location>
</feature>
<comment type="subcellular location">
    <subcellularLocation>
        <location evidence="2">Secreted</location>
    </subcellularLocation>
</comment>
<dbReference type="Gene3D" id="3.20.20.80">
    <property type="entry name" value="Glycosidases"/>
    <property type="match status" value="1"/>
</dbReference>
<dbReference type="InterPro" id="IPR001579">
    <property type="entry name" value="Glyco_hydro_18_chit_AS"/>
</dbReference>
<dbReference type="Pfam" id="PF00704">
    <property type="entry name" value="Glyco_hydro_18"/>
    <property type="match status" value="1"/>
</dbReference>
<comment type="similarity">
    <text evidence="3">Belongs to the glycosyl hydrolase 18 family. Chitinase class V subfamily.</text>
</comment>
<evidence type="ECO:0000256" key="3">
    <source>
        <dbReference type="ARBA" id="ARBA00008682"/>
    </source>
</evidence>
<dbReference type="PROSITE" id="PS00026">
    <property type="entry name" value="CHIT_BIND_I_1"/>
    <property type="match status" value="1"/>
</dbReference>
<dbReference type="PROSITE" id="PS50941">
    <property type="entry name" value="CHIT_BIND_I_2"/>
    <property type="match status" value="1"/>
</dbReference>
<dbReference type="PROSITE" id="PS51910">
    <property type="entry name" value="GH18_2"/>
    <property type="match status" value="1"/>
</dbReference>
<name>A0ABR3WVN2_9PEZI</name>
<keyword evidence="12" id="KW-1015">Disulfide bond</keyword>
<gene>
    <name evidence="17" type="ORF">VTK73DRAFT_4029</name>
</gene>
<dbReference type="EC" id="3.2.1.14" evidence="4"/>
<sequence length="509" mass="54937">MNAVMSRLLCLTLILARLALAQTTPCDIDNPCKVGCCGNGGLANNPSICGTGPTFCAPGNCTTNCDYKAECDPGGWGPRYATAETCPLHVCCSPFGFCGTTDEFCQGKTVPEPRCSGGNSMAGRVIGYYEGWSLENACDTMAPEDIPLGIYTHINFAFGYIDPSTYRVSSMDATTGSLYSRVTALKARNRGLQVWISVGGWSFTDPGPTARTFSELAASEAAQAAFFASIISFMSSNNFDGIDIDWEYPAADDRNGSPEDFQNFPSFLRNLRAALNASGFKFGLSITLPSSYWYMQHFDIVAIDPIVDYLNLMTYDLHGTWDSTDPFIGPLALAHTNLTEINQSLDLLWRNHINPTKVNMGIGFYGRSFTMKSSSCLAAGCEFTGGGNAGPCTQSSGILSDIEIREVIAAGARVELDPVAAVKIVTWDSNQWVSYDDQETLKMKVDFGNNLCIGGMIIWAIDLDDGKSIGFLGEALGKTPTRVLAAQDETNTGPDLLRRDAVRAVSFRA</sequence>
<feature type="disulfide bond" evidence="12">
    <location>
        <begin position="86"/>
        <end position="98"/>
    </location>
</feature>
<accession>A0ABR3WVN2</accession>
<evidence type="ECO:0000256" key="9">
    <source>
        <dbReference type="ARBA" id="ARBA00023277"/>
    </source>
</evidence>
<feature type="domain" description="GH18" evidence="16">
    <location>
        <begin position="123"/>
        <end position="479"/>
    </location>
</feature>
<dbReference type="SUPFAM" id="SSF57016">
    <property type="entry name" value="Plant lectins/antimicrobial peptides"/>
    <property type="match status" value="1"/>
</dbReference>
<dbReference type="EMBL" id="JAZHXJ010000233">
    <property type="protein sequence ID" value="KAL1867744.1"/>
    <property type="molecule type" value="Genomic_DNA"/>
</dbReference>
<dbReference type="SMART" id="SM00270">
    <property type="entry name" value="ChtBD1"/>
    <property type="match status" value="1"/>
</dbReference>
<evidence type="ECO:0000256" key="1">
    <source>
        <dbReference type="ARBA" id="ARBA00000822"/>
    </source>
</evidence>
<dbReference type="InterPro" id="IPR050314">
    <property type="entry name" value="Glycosyl_Hydrlase_18"/>
</dbReference>
<dbReference type="InterPro" id="IPR001002">
    <property type="entry name" value="Chitin-bd_1"/>
</dbReference>